<reference evidence="14" key="1">
    <citation type="submission" date="2025-08" db="UniProtKB">
        <authorList>
            <consortium name="Ensembl"/>
        </authorList>
    </citation>
    <scope>IDENTIFICATION</scope>
</reference>
<feature type="coiled-coil region" evidence="11">
    <location>
        <begin position="126"/>
        <end position="177"/>
    </location>
</feature>
<dbReference type="GeneTree" id="ENSGT00940000156433"/>
<evidence type="ECO:0000256" key="4">
    <source>
        <dbReference type="ARBA" id="ARBA00022782"/>
    </source>
</evidence>
<evidence type="ECO:0000256" key="2">
    <source>
        <dbReference type="ARBA" id="ARBA00022473"/>
    </source>
</evidence>
<keyword evidence="3" id="KW-1017">Isopeptide bond</keyword>
<dbReference type="PROSITE" id="PS50118">
    <property type="entry name" value="HMG_BOX_2"/>
    <property type="match status" value="1"/>
</dbReference>
<sequence length="670" mass="74806">NYNKVCSLYSFRNNSTSPHKPEEGARERSDLLSGSAFGTPERRKGSLADVVDTLKQKKLEEMTKSEQDESSCMETLLSKDWKEKMERLDTSDLLGEVKGTPESLVEKEHQLSTMITQLISLREQLLAAHDEQKKLAASQMEKQRQQMELARQQQEQIARQQQQLLQQQHKINILQQQIQVQGHMPPLMIPIFPHDQRTLAAAAAAQQGFLFPPGISYKPGDNYPVQFIPSTMAAAAASGLSPLQLQQLYAAQLASMQVSPGAKMPPLPQPPNNSGPISPSGLKNDKRSSSPITQVKEEGTQPLNLSARPKTAELVKSPTSPTHSLFTGSKTSPNSLSKSGIPSPLGALFGDQDAVMKAIQEARKMREQIQREQLQHHQQGMEAKLSALTGMGLNNCSRADKERAHFESLGHHLSKLGEDGKIGHRVIDLTRPEDLDGGASTAEARVYREARGRNSNEPHIKRPMNAFMVWAKDERRKILQAFPDMHNSNISKILGSRWKSMTNQEKQPFYEEQARLSKIHLEKYPNYKYKPRPKRTCIIDGKKLRIGEYKQMMRSRRQEMRQFFTVGQQPQIPISTSAGVVYPGAITMATTTPSPHMTSECSSASASPEPAIPVIQSTYNMKIEPSAMLTNDPIINGGVDEMDMYEDFDEEPKSDYSSETETLEPIVSAN</sequence>
<feature type="compositionally biased region" description="Basic and acidic residues" evidence="12">
    <location>
        <begin position="19"/>
        <end position="30"/>
    </location>
</feature>
<gene>
    <name evidence="14" type="primary">SOX6</name>
    <name evidence="14" type="synonym">LOC115203234</name>
</gene>
<keyword evidence="2" id="KW-0217">Developmental protein</keyword>
<dbReference type="InterPro" id="IPR009071">
    <property type="entry name" value="HMG_box_dom"/>
</dbReference>
<keyword evidence="6 10" id="KW-0238">DNA-binding</keyword>
<feature type="DNA-binding region" description="HMG box" evidence="10">
    <location>
        <begin position="460"/>
        <end position="528"/>
    </location>
</feature>
<keyword evidence="9 10" id="KW-0539">Nucleus</keyword>
<evidence type="ECO:0000256" key="9">
    <source>
        <dbReference type="ARBA" id="ARBA00023242"/>
    </source>
</evidence>
<dbReference type="SUPFAM" id="SSF47095">
    <property type="entry name" value="HMG-box"/>
    <property type="match status" value="1"/>
</dbReference>
<accession>A0A673ZW49</accession>
<dbReference type="Pfam" id="PF00505">
    <property type="entry name" value="HMG_box"/>
    <property type="match status" value="1"/>
</dbReference>
<feature type="compositionally biased region" description="Pro residues" evidence="12">
    <location>
        <begin position="263"/>
        <end position="273"/>
    </location>
</feature>
<evidence type="ECO:0000313" key="14">
    <source>
        <dbReference type="Ensembl" id="ENSSTUP00000050970.1"/>
    </source>
</evidence>
<evidence type="ECO:0000256" key="10">
    <source>
        <dbReference type="PROSITE-ProRule" id="PRU00267"/>
    </source>
</evidence>
<name>A0A673ZW49_SALTR</name>
<evidence type="ECO:0000259" key="13">
    <source>
        <dbReference type="PROSITE" id="PS50118"/>
    </source>
</evidence>
<dbReference type="PANTHER" id="PTHR45789">
    <property type="entry name" value="FI18025P1"/>
    <property type="match status" value="1"/>
</dbReference>
<feature type="compositionally biased region" description="Polar residues" evidence="12">
    <location>
        <begin position="317"/>
        <end position="340"/>
    </location>
</feature>
<evidence type="ECO:0000256" key="7">
    <source>
        <dbReference type="ARBA" id="ARBA00023159"/>
    </source>
</evidence>
<evidence type="ECO:0000256" key="5">
    <source>
        <dbReference type="ARBA" id="ARBA00023015"/>
    </source>
</evidence>
<keyword evidence="5" id="KW-0805">Transcription regulation</keyword>
<proteinExistence type="predicted"/>
<feature type="region of interest" description="Disordered" evidence="12">
    <location>
        <begin position="13"/>
        <end position="45"/>
    </location>
</feature>
<reference evidence="14" key="2">
    <citation type="submission" date="2025-09" db="UniProtKB">
        <authorList>
            <consortium name="Ensembl"/>
        </authorList>
    </citation>
    <scope>IDENTIFICATION</scope>
</reference>
<keyword evidence="7" id="KW-0010">Activator</keyword>
<dbReference type="InterPro" id="IPR036910">
    <property type="entry name" value="HMG_box_dom_sf"/>
</dbReference>
<evidence type="ECO:0000256" key="12">
    <source>
        <dbReference type="SAM" id="MobiDB-lite"/>
    </source>
</evidence>
<comment type="subcellular location">
    <subcellularLocation>
        <location evidence="1">Nucleus</location>
    </subcellularLocation>
</comment>
<organism evidence="14 15">
    <name type="scientific">Salmo trutta</name>
    <name type="common">Brown trout</name>
    <dbReference type="NCBI Taxonomy" id="8032"/>
    <lineage>
        <taxon>Eukaryota</taxon>
        <taxon>Metazoa</taxon>
        <taxon>Chordata</taxon>
        <taxon>Craniata</taxon>
        <taxon>Vertebrata</taxon>
        <taxon>Euteleostomi</taxon>
        <taxon>Actinopterygii</taxon>
        <taxon>Neopterygii</taxon>
        <taxon>Teleostei</taxon>
        <taxon>Protacanthopterygii</taxon>
        <taxon>Salmoniformes</taxon>
        <taxon>Salmonidae</taxon>
        <taxon>Salmoninae</taxon>
        <taxon>Salmo</taxon>
    </lineage>
</organism>
<protein>
    <submittedName>
        <fullName evidence="14">SRY-box transcription factor 6</fullName>
    </submittedName>
</protein>
<dbReference type="GO" id="GO:0045165">
    <property type="term" value="P:cell fate commitment"/>
    <property type="evidence" value="ECO:0007669"/>
    <property type="project" value="TreeGrafter"/>
</dbReference>
<dbReference type="GO" id="GO:0000981">
    <property type="term" value="F:DNA-binding transcription factor activity, RNA polymerase II-specific"/>
    <property type="evidence" value="ECO:0007669"/>
    <property type="project" value="TreeGrafter"/>
</dbReference>
<dbReference type="FunFam" id="1.10.30.10:FF:000003">
    <property type="entry name" value="Putative transcription factor SOX-6"/>
    <property type="match status" value="1"/>
</dbReference>
<evidence type="ECO:0000256" key="11">
    <source>
        <dbReference type="SAM" id="Coils"/>
    </source>
</evidence>
<dbReference type="SMART" id="SM00398">
    <property type="entry name" value="HMG"/>
    <property type="match status" value="1"/>
</dbReference>
<evidence type="ECO:0000256" key="8">
    <source>
        <dbReference type="ARBA" id="ARBA00023163"/>
    </source>
</evidence>
<dbReference type="PANTHER" id="PTHR45789:SF1">
    <property type="entry name" value="TRANSCRIPTION FACTOR SOX-6"/>
    <property type="match status" value="1"/>
</dbReference>
<evidence type="ECO:0000256" key="3">
    <source>
        <dbReference type="ARBA" id="ARBA00022499"/>
    </source>
</evidence>
<dbReference type="InterPro" id="IPR051356">
    <property type="entry name" value="SOX/SOX-like_TF"/>
</dbReference>
<dbReference type="GO" id="GO:0032332">
    <property type="term" value="P:positive regulation of chondrocyte differentiation"/>
    <property type="evidence" value="ECO:0007669"/>
    <property type="project" value="TreeGrafter"/>
</dbReference>
<dbReference type="Proteomes" id="UP000472277">
    <property type="component" value="Chromosome 12"/>
</dbReference>
<dbReference type="CDD" id="cd22042">
    <property type="entry name" value="HMG-box_EGL13-like"/>
    <property type="match status" value="1"/>
</dbReference>
<keyword evidence="15" id="KW-1185">Reference proteome</keyword>
<dbReference type="GO" id="GO:0007417">
    <property type="term" value="P:central nervous system development"/>
    <property type="evidence" value="ECO:0007669"/>
    <property type="project" value="TreeGrafter"/>
</dbReference>
<feature type="region of interest" description="Disordered" evidence="12">
    <location>
        <begin position="644"/>
        <end position="670"/>
    </location>
</feature>
<dbReference type="Gene3D" id="1.10.30.10">
    <property type="entry name" value="High mobility group box domain"/>
    <property type="match status" value="1"/>
</dbReference>
<keyword evidence="11" id="KW-0175">Coiled coil</keyword>
<dbReference type="GO" id="GO:0005634">
    <property type="term" value="C:nucleus"/>
    <property type="evidence" value="ECO:0007669"/>
    <property type="project" value="UniProtKB-SubCell"/>
</dbReference>
<dbReference type="Ensembl" id="ENSSTUT00000053294.1">
    <property type="protein sequence ID" value="ENSSTUP00000050970.1"/>
    <property type="gene ID" value="ENSSTUG00000019720.1"/>
</dbReference>
<keyword evidence="4" id="KW-0221">Differentiation</keyword>
<evidence type="ECO:0000313" key="15">
    <source>
        <dbReference type="Proteomes" id="UP000472277"/>
    </source>
</evidence>
<evidence type="ECO:0000256" key="6">
    <source>
        <dbReference type="ARBA" id="ARBA00023125"/>
    </source>
</evidence>
<dbReference type="GO" id="GO:0000978">
    <property type="term" value="F:RNA polymerase II cis-regulatory region sequence-specific DNA binding"/>
    <property type="evidence" value="ECO:0007669"/>
    <property type="project" value="TreeGrafter"/>
</dbReference>
<evidence type="ECO:0000256" key="1">
    <source>
        <dbReference type="ARBA" id="ARBA00004123"/>
    </source>
</evidence>
<keyword evidence="8" id="KW-0804">Transcription</keyword>
<feature type="domain" description="HMG box" evidence="13">
    <location>
        <begin position="460"/>
        <end position="528"/>
    </location>
</feature>
<dbReference type="AlphaFoldDB" id="A0A673ZW49"/>
<feature type="region of interest" description="Disordered" evidence="12">
    <location>
        <begin position="260"/>
        <end position="340"/>
    </location>
</feature>